<dbReference type="Proteomes" id="UP000235145">
    <property type="component" value="Unassembled WGS sequence"/>
</dbReference>
<evidence type="ECO:0000313" key="1">
    <source>
        <dbReference type="EMBL" id="KAJ0189683.1"/>
    </source>
</evidence>
<evidence type="ECO:0000313" key="2">
    <source>
        <dbReference type="Proteomes" id="UP000235145"/>
    </source>
</evidence>
<keyword evidence="2" id="KW-1185">Reference proteome</keyword>
<comment type="caution">
    <text evidence="1">The sequence shown here is derived from an EMBL/GenBank/DDBJ whole genome shotgun (WGS) entry which is preliminary data.</text>
</comment>
<sequence>MFEWKKQYENIDKLRPKQLKNEFVRNNVADYNFRIEFLVLFINTLCESTSMGKCNMNPLNVIRRSTNFSFIDWCNFIVDLTKKVYNPEKESSFFYGPKTYIMLLYVDSFKFDHLQVLLKRPIIFYWTSENTRLLEDILQDDGGFGYGEINELYVEEECQESGYDEEESDGYEEEYDGVEELFDDDEEEFDAYKVSSIEVIYSVFNYDFISVFRYDFYD</sequence>
<proteinExistence type="predicted"/>
<reference evidence="1 2" key="1">
    <citation type="journal article" date="2017" name="Nat. Commun.">
        <title>Genome assembly with in vitro proximity ligation data and whole-genome triplication in lettuce.</title>
        <authorList>
            <person name="Reyes-Chin-Wo S."/>
            <person name="Wang Z."/>
            <person name="Yang X."/>
            <person name="Kozik A."/>
            <person name="Arikit S."/>
            <person name="Song C."/>
            <person name="Xia L."/>
            <person name="Froenicke L."/>
            <person name="Lavelle D.O."/>
            <person name="Truco M.J."/>
            <person name="Xia R."/>
            <person name="Zhu S."/>
            <person name="Xu C."/>
            <person name="Xu H."/>
            <person name="Xu X."/>
            <person name="Cox K."/>
            <person name="Korf I."/>
            <person name="Meyers B.C."/>
            <person name="Michelmore R.W."/>
        </authorList>
    </citation>
    <scope>NUCLEOTIDE SEQUENCE [LARGE SCALE GENOMIC DNA]</scope>
    <source>
        <strain evidence="2">cv. Salinas</strain>
        <tissue evidence="1">Seedlings</tissue>
    </source>
</reference>
<protein>
    <submittedName>
        <fullName evidence="1">Uncharacterized protein</fullName>
    </submittedName>
</protein>
<dbReference type="AlphaFoldDB" id="A0A9R1UMQ8"/>
<dbReference type="EMBL" id="NBSK02000008">
    <property type="protein sequence ID" value="KAJ0189683.1"/>
    <property type="molecule type" value="Genomic_DNA"/>
</dbReference>
<accession>A0A9R1UMQ8</accession>
<dbReference type="PANTHER" id="PTHR34835">
    <property type="entry name" value="OS07G0283600 PROTEIN-RELATED"/>
    <property type="match status" value="1"/>
</dbReference>
<organism evidence="1 2">
    <name type="scientific">Lactuca sativa</name>
    <name type="common">Garden lettuce</name>
    <dbReference type="NCBI Taxonomy" id="4236"/>
    <lineage>
        <taxon>Eukaryota</taxon>
        <taxon>Viridiplantae</taxon>
        <taxon>Streptophyta</taxon>
        <taxon>Embryophyta</taxon>
        <taxon>Tracheophyta</taxon>
        <taxon>Spermatophyta</taxon>
        <taxon>Magnoliopsida</taxon>
        <taxon>eudicotyledons</taxon>
        <taxon>Gunneridae</taxon>
        <taxon>Pentapetalae</taxon>
        <taxon>asterids</taxon>
        <taxon>campanulids</taxon>
        <taxon>Asterales</taxon>
        <taxon>Asteraceae</taxon>
        <taxon>Cichorioideae</taxon>
        <taxon>Cichorieae</taxon>
        <taxon>Lactucinae</taxon>
        <taxon>Lactuca</taxon>
    </lineage>
</organism>
<dbReference type="PANTHER" id="PTHR34835:SF90">
    <property type="entry name" value="AMINOTRANSFERASE-LIKE PLANT MOBILE DOMAIN-CONTAINING PROTEIN"/>
    <property type="match status" value="1"/>
</dbReference>
<name>A0A9R1UMQ8_LACSA</name>
<gene>
    <name evidence="1" type="ORF">LSAT_V11C800442460</name>
</gene>